<proteinExistence type="predicted"/>
<dbReference type="PANTHER" id="PTHR47027">
    <property type="entry name" value="REVERSE TRANSCRIPTASE DOMAIN-CONTAINING PROTEIN"/>
    <property type="match status" value="1"/>
</dbReference>
<evidence type="ECO:0000313" key="2">
    <source>
        <dbReference type="EMBL" id="TWW73178.1"/>
    </source>
</evidence>
<evidence type="ECO:0000313" key="3">
    <source>
        <dbReference type="Proteomes" id="UP000324091"/>
    </source>
</evidence>
<feature type="domain" description="Reverse transcriptase" evidence="1">
    <location>
        <begin position="105"/>
        <end position="272"/>
    </location>
</feature>
<name>A0A5C6P204_9TELE</name>
<sequence>MPTGPGGLRVLEVDRSWRSMDPGGLWVLEEYRSWMPMGLGGVPVLDAYRSWMSTALEVDSTVVHSRIWNCSRGHLQIHSFLDSLEENFGRDLRVAAVHMCLWTWKKAYDQVPRSILWWGVLREYGLEGPLIRAVQSLYQRSRSLVWIAGCMLDSFPVRVGLPGDCPLSLVLFINFMDRISRRSRGGSGWVCRVGGWKISSLLSADDVVLLAPSNRDLQQMLGRFATECEAAGMRISTSKSESLFLARKKVRVPFRVGEEVLPQVEEFKYLGILFTS</sequence>
<dbReference type="AlphaFoldDB" id="A0A5C6P204"/>
<evidence type="ECO:0000259" key="1">
    <source>
        <dbReference type="Pfam" id="PF00078"/>
    </source>
</evidence>
<comment type="caution">
    <text evidence="2">The sequence shown here is derived from an EMBL/GenBank/DDBJ whole genome shotgun (WGS) entry which is preliminary data.</text>
</comment>
<gene>
    <name evidence="2" type="ORF">D4764_15G0005720</name>
</gene>
<protein>
    <recommendedName>
        <fullName evidence="1">Reverse transcriptase domain-containing protein</fullName>
    </recommendedName>
</protein>
<dbReference type="InterPro" id="IPR000477">
    <property type="entry name" value="RT_dom"/>
</dbReference>
<organism evidence="2 3">
    <name type="scientific">Takifugu flavidus</name>
    <name type="common">sansaifugu</name>
    <dbReference type="NCBI Taxonomy" id="433684"/>
    <lineage>
        <taxon>Eukaryota</taxon>
        <taxon>Metazoa</taxon>
        <taxon>Chordata</taxon>
        <taxon>Craniata</taxon>
        <taxon>Vertebrata</taxon>
        <taxon>Euteleostomi</taxon>
        <taxon>Actinopterygii</taxon>
        <taxon>Neopterygii</taxon>
        <taxon>Teleostei</taxon>
        <taxon>Neoteleostei</taxon>
        <taxon>Acanthomorphata</taxon>
        <taxon>Eupercaria</taxon>
        <taxon>Tetraodontiformes</taxon>
        <taxon>Tetradontoidea</taxon>
        <taxon>Tetraodontidae</taxon>
        <taxon>Takifugu</taxon>
    </lineage>
</organism>
<dbReference type="Proteomes" id="UP000324091">
    <property type="component" value="Chromosome 15"/>
</dbReference>
<reference evidence="2 3" key="1">
    <citation type="submission" date="2019-04" db="EMBL/GenBank/DDBJ databases">
        <title>Chromosome genome assembly for Takifugu flavidus.</title>
        <authorList>
            <person name="Xiao S."/>
        </authorList>
    </citation>
    <scope>NUCLEOTIDE SEQUENCE [LARGE SCALE GENOMIC DNA]</scope>
    <source>
        <strain evidence="2">HTHZ2018</strain>
        <tissue evidence="2">Muscle</tissue>
    </source>
</reference>
<dbReference type="Pfam" id="PF00078">
    <property type="entry name" value="RVT_1"/>
    <property type="match status" value="1"/>
</dbReference>
<keyword evidence="3" id="KW-1185">Reference proteome</keyword>
<dbReference type="PANTHER" id="PTHR47027:SF30">
    <property type="entry name" value="THAP-TYPE DOMAIN-CONTAINING PROTEIN"/>
    <property type="match status" value="1"/>
</dbReference>
<dbReference type="EMBL" id="RHFK02000007">
    <property type="protein sequence ID" value="TWW73178.1"/>
    <property type="molecule type" value="Genomic_DNA"/>
</dbReference>
<accession>A0A5C6P204</accession>